<evidence type="ECO:0000313" key="4">
    <source>
        <dbReference type="EMBL" id="SFK29157.1"/>
    </source>
</evidence>
<dbReference type="GO" id="GO:0016787">
    <property type="term" value="F:hydrolase activity"/>
    <property type="evidence" value="ECO:0007669"/>
    <property type="project" value="InterPro"/>
</dbReference>
<dbReference type="InterPro" id="IPR051158">
    <property type="entry name" value="Metallophosphoesterase_sf"/>
</dbReference>
<dbReference type="PANTHER" id="PTHR31302">
    <property type="entry name" value="TRANSMEMBRANE PROTEIN WITH METALLOPHOSPHOESTERASE DOMAIN-RELATED"/>
    <property type="match status" value="1"/>
</dbReference>
<sequence length="449" mass="50318">MTDSVAFIHLSDIHFGQEKNGFLHINNDVKAQLIEDVRRFVGTLPNKKVSGVLVTGDIAFSGKAAQYQDAGTWLDLLTAAGGCDRTAVMMVPGNHDIDQATIDKGAQLMLDDIRNNGQASLEGFLETDHDRDTLYRRFEAYQPFALAYNCPLDREGGRPEAQSYYLTPDQSRVLRFVGLNSALTCRKKDEKGHLLLGRRQWPIACEDHEEVVVLIHHPLDWLKDSTDAKGYILNRARVLITGHEHDPKLEVLDLEHGGQLMMLAAGAAARPENETEVAYTYNVLEFAWVAEEEALAVTVHPRAWMPERKQFGPDDTRLGGRNRVVMLRRPTPPGEEAIEVSRVPDEVSLQVSPSIEQEILRPNDDMNSAPDIYPQLRYRFFRALSPRQRVAVLVALDVLPADFSPPLTHADETRALDSLRHGDGLERLKHAIDEQSQISKSIPTKDSGR</sequence>
<accession>A0A1I3YB26</accession>
<dbReference type="EMBL" id="FOSR01000001">
    <property type="protein sequence ID" value="SFK29157.1"/>
    <property type="molecule type" value="Genomic_DNA"/>
</dbReference>
<keyword evidence="5" id="KW-1185">Reference proteome</keyword>
<dbReference type="Proteomes" id="UP000198725">
    <property type="component" value="Unassembled WGS sequence"/>
</dbReference>
<dbReference type="InterPro" id="IPR045533">
    <property type="entry name" value="GAAD"/>
</dbReference>
<evidence type="ECO:0000259" key="2">
    <source>
        <dbReference type="Pfam" id="PF00149"/>
    </source>
</evidence>
<feature type="domain" description="GTPase-associated adaptor" evidence="3">
    <location>
        <begin position="374"/>
        <end position="434"/>
    </location>
</feature>
<gene>
    <name evidence="4" type="ORF">SAMN05192579_101414</name>
</gene>
<dbReference type="AlphaFoldDB" id="A0A1I3YB26"/>
<dbReference type="Gene3D" id="3.60.21.10">
    <property type="match status" value="1"/>
</dbReference>
<dbReference type="Pfam" id="PF19976">
    <property type="entry name" value="GAAD"/>
    <property type="match status" value="1"/>
</dbReference>
<proteinExistence type="predicted"/>
<dbReference type="PANTHER" id="PTHR31302:SF0">
    <property type="entry name" value="TRANSMEMBRANE PROTEIN WITH METALLOPHOSPHOESTERASE DOMAIN"/>
    <property type="match status" value="1"/>
</dbReference>
<dbReference type="InterPro" id="IPR029052">
    <property type="entry name" value="Metallo-depent_PP-like"/>
</dbReference>
<evidence type="ECO:0000259" key="3">
    <source>
        <dbReference type="Pfam" id="PF19976"/>
    </source>
</evidence>
<feature type="compositionally biased region" description="Polar residues" evidence="1">
    <location>
        <begin position="434"/>
        <end position="449"/>
    </location>
</feature>
<dbReference type="SUPFAM" id="SSF56300">
    <property type="entry name" value="Metallo-dependent phosphatases"/>
    <property type="match status" value="1"/>
</dbReference>
<dbReference type="RefSeq" id="WP_175481471.1">
    <property type="nucleotide sequence ID" value="NZ_FOSR01000001.1"/>
</dbReference>
<name>A0A1I3YB26_9GAMM</name>
<evidence type="ECO:0000313" key="5">
    <source>
        <dbReference type="Proteomes" id="UP000198725"/>
    </source>
</evidence>
<dbReference type="Pfam" id="PF00149">
    <property type="entry name" value="Metallophos"/>
    <property type="match status" value="1"/>
</dbReference>
<evidence type="ECO:0000256" key="1">
    <source>
        <dbReference type="SAM" id="MobiDB-lite"/>
    </source>
</evidence>
<feature type="domain" description="Calcineurin-like phosphoesterase" evidence="2">
    <location>
        <begin position="7"/>
        <end position="247"/>
    </location>
</feature>
<reference evidence="5" key="1">
    <citation type="submission" date="2016-10" db="EMBL/GenBank/DDBJ databases">
        <authorList>
            <person name="Varghese N."/>
            <person name="Submissions S."/>
        </authorList>
    </citation>
    <scope>NUCLEOTIDE SEQUENCE [LARGE SCALE GENOMIC DNA]</scope>
    <source>
        <strain evidence="5">MO64</strain>
    </source>
</reference>
<feature type="region of interest" description="Disordered" evidence="1">
    <location>
        <begin position="429"/>
        <end position="449"/>
    </location>
</feature>
<protein>
    <submittedName>
        <fullName evidence="4">Calcineurin-like phosphoesterase</fullName>
    </submittedName>
</protein>
<dbReference type="InterPro" id="IPR004843">
    <property type="entry name" value="Calcineurin-like_PHP"/>
</dbReference>
<organism evidence="4 5">
    <name type="scientific">Rhodanobacter glycinis</name>
    <dbReference type="NCBI Taxonomy" id="582702"/>
    <lineage>
        <taxon>Bacteria</taxon>
        <taxon>Pseudomonadati</taxon>
        <taxon>Pseudomonadota</taxon>
        <taxon>Gammaproteobacteria</taxon>
        <taxon>Lysobacterales</taxon>
        <taxon>Rhodanobacteraceae</taxon>
        <taxon>Rhodanobacter</taxon>
    </lineage>
</organism>